<dbReference type="InterPro" id="IPR046156">
    <property type="entry name" value="DUF6158"/>
</dbReference>
<organism evidence="1 2">
    <name type="scientific">Virgisporangium aliadipatigenens</name>
    <dbReference type="NCBI Taxonomy" id="741659"/>
    <lineage>
        <taxon>Bacteria</taxon>
        <taxon>Bacillati</taxon>
        <taxon>Actinomycetota</taxon>
        <taxon>Actinomycetes</taxon>
        <taxon>Micromonosporales</taxon>
        <taxon>Micromonosporaceae</taxon>
        <taxon>Virgisporangium</taxon>
    </lineage>
</organism>
<comment type="caution">
    <text evidence="1">The sequence shown here is derived from an EMBL/GenBank/DDBJ whole genome shotgun (WGS) entry which is preliminary data.</text>
</comment>
<sequence length="67" mass="7832">MTTGVLPQDLPDADLFRELNSLYETRQDTLRHGSDAALAHHNQRLVDLEVEYLRRYPSREVDPARLR</sequence>
<reference evidence="1" key="1">
    <citation type="submission" date="2021-01" db="EMBL/GenBank/DDBJ databases">
        <title>Whole genome shotgun sequence of Virgisporangium aliadipatigenens NBRC 105644.</title>
        <authorList>
            <person name="Komaki H."/>
            <person name="Tamura T."/>
        </authorList>
    </citation>
    <scope>NUCLEOTIDE SEQUENCE</scope>
    <source>
        <strain evidence="1">NBRC 105644</strain>
    </source>
</reference>
<dbReference type="Proteomes" id="UP000619260">
    <property type="component" value="Unassembled WGS sequence"/>
</dbReference>
<name>A0A8J4DRD2_9ACTN</name>
<evidence type="ECO:0000313" key="1">
    <source>
        <dbReference type="EMBL" id="GIJ46946.1"/>
    </source>
</evidence>
<accession>A0A8J4DRD2</accession>
<keyword evidence="2" id="KW-1185">Reference proteome</keyword>
<dbReference type="AlphaFoldDB" id="A0A8J4DRD2"/>
<proteinExistence type="predicted"/>
<gene>
    <name evidence="1" type="ORF">Val02_38320</name>
</gene>
<protein>
    <submittedName>
        <fullName evidence="1">Uncharacterized protein</fullName>
    </submittedName>
</protein>
<dbReference type="RefSeq" id="WP_203900474.1">
    <property type="nucleotide sequence ID" value="NZ_BOPF01000013.1"/>
</dbReference>
<evidence type="ECO:0000313" key="2">
    <source>
        <dbReference type="Proteomes" id="UP000619260"/>
    </source>
</evidence>
<dbReference type="EMBL" id="BOPF01000013">
    <property type="protein sequence ID" value="GIJ46946.1"/>
    <property type="molecule type" value="Genomic_DNA"/>
</dbReference>
<dbReference type="Pfam" id="PF19655">
    <property type="entry name" value="DUF6158"/>
    <property type="match status" value="1"/>
</dbReference>